<keyword evidence="3" id="KW-1185">Reference proteome</keyword>
<name>A0ABN3QCV1_9ACTN</name>
<feature type="compositionally biased region" description="Polar residues" evidence="1">
    <location>
        <begin position="210"/>
        <end position="221"/>
    </location>
</feature>
<organism evidence="2 3">
    <name type="scientific">Streptomyces axinellae</name>
    <dbReference type="NCBI Taxonomy" id="552788"/>
    <lineage>
        <taxon>Bacteria</taxon>
        <taxon>Bacillati</taxon>
        <taxon>Actinomycetota</taxon>
        <taxon>Actinomycetes</taxon>
        <taxon>Kitasatosporales</taxon>
        <taxon>Streptomycetaceae</taxon>
        <taxon>Streptomyces</taxon>
    </lineage>
</organism>
<feature type="region of interest" description="Disordered" evidence="1">
    <location>
        <begin position="1"/>
        <end position="54"/>
    </location>
</feature>
<dbReference type="EMBL" id="BAAARJ010000013">
    <property type="protein sequence ID" value="GAA2623108.1"/>
    <property type="molecule type" value="Genomic_DNA"/>
</dbReference>
<evidence type="ECO:0000256" key="1">
    <source>
        <dbReference type="SAM" id="MobiDB-lite"/>
    </source>
</evidence>
<evidence type="ECO:0000313" key="2">
    <source>
        <dbReference type="EMBL" id="GAA2623108.1"/>
    </source>
</evidence>
<feature type="compositionally biased region" description="Gly residues" evidence="1">
    <location>
        <begin position="282"/>
        <end position="292"/>
    </location>
</feature>
<sequence>MQAPDRPACRYAREGQLMPGKWNGMWTRRPLPGERPGQVGPPQAGSDSDSESDPLLLYAQPDVATRQESELHALTTHWENLGFHGLPNGTAEDDRVRRVAEARVEERRPSPGANIPALIEREASDLNAARSAAVAAGRGHAQAGARLMELRANAPAQPPSPLGASDSGSPTDSDAESFDFDDFPDAIPDGPLEGIRELRQAAYGRASPAQGRTENADSSDSYAVRPPPPDRLPPLPPPPNRLPPLPPPPNRLPPLPPPPNWVPPPPPPPPVTPPPPPRSPYGRGGGRGGNPGQGSRPGQRRGHGSR</sequence>
<proteinExistence type="predicted"/>
<protein>
    <submittedName>
        <fullName evidence="2">Uncharacterized protein</fullName>
    </submittedName>
</protein>
<evidence type="ECO:0000313" key="3">
    <source>
        <dbReference type="Proteomes" id="UP001501447"/>
    </source>
</evidence>
<accession>A0ABN3QCV1</accession>
<feature type="region of interest" description="Disordered" evidence="1">
    <location>
        <begin position="80"/>
        <end position="306"/>
    </location>
</feature>
<feature type="compositionally biased region" description="Acidic residues" evidence="1">
    <location>
        <begin position="173"/>
        <end position="184"/>
    </location>
</feature>
<reference evidence="2 3" key="1">
    <citation type="journal article" date="2019" name="Int. J. Syst. Evol. Microbiol.">
        <title>The Global Catalogue of Microorganisms (GCM) 10K type strain sequencing project: providing services to taxonomists for standard genome sequencing and annotation.</title>
        <authorList>
            <consortium name="The Broad Institute Genomics Platform"/>
            <consortium name="The Broad Institute Genome Sequencing Center for Infectious Disease"/>
            <person name="Wu L."/>
            <person name="Ma J."/>
        </authorList>
    </citation>
    <scope>NUCLEOTIDE SEQUENCE [LARGE SCALE GENOMIC DNA]</scope>
    <source>
        <strain evidence="2 3">JCM 16373</strain>
    </source>
</reference>
<feature type="compositionally biased region" description="Basic and acidic residues" evidence="1">
    <location>
        <begin position="92"/>
        <end position="109"/>
    </location>
</feature>
<comment type="caution">
    <text evidence="2">The sequence shown here is derived from an EMBL/GenBank/DDBJ whole genome shotgun (WGS) entry which is preliminary data.</text>
</comment>
<feature type="compositionally biased region" description="Pro residues" evidence="1">
    <location>
        <begin position="225"/>
        <end position="279"/>
    </location>
</feature>
<feature type="compositionally biased region" description="Low complexity" evidence="1">
    <location>
        <begin position="128"/>
        <end position="146"/>
    </location>
</feature>
<dbReference type="Proteomes" id="UP001501447">
    <property type="component" value="Unassembled WGS sequence"/>
</dbReference>
<gene>
    <name evidence="2" type="ORF">GCM10009863_41750</name>
</gene>